<dbReference type="EMBL" id="BMGM01000002">
    <property type="protein sequence ID" value="GGE26821.1"/>
    <property type="molecule type" value="Genomic_DNA"/>
</dbReference>
<dbReference type="InterPro" id="IPR036770">
    <property type="entry name" value="Ankyrin_rpt-contain_sf"/>
</dbReference>
<keyword evidence="2 3" id="KW-0040">ANK repeat</keyword>
<dbReference type="InterPro" id="IPR002110">
    <property type="entry name" value="Ankyrin_rpt"/>
</dbReference>
<sequence>MKNILLTSLFFLSFCSYAQNTIFDVAREGSLNEAKNLVEENPALVNSVSEKGFSPILLAVYYENEAVAKYLIKAGAKVNIDSAYGTPLMAAVVKGNQELVELILAQNPNVNAVDQNGVNAIIYAVMFEQTEIIKKLLKADVDLNHQDKKGKSALDYAEDSTNEEIKALLLE</sequence>
<dbReference type="RefSeq" id="WP_188457456.1">
    <property type="nucleotide sequence ID" value="NZ_BMGM01000002.1"/>
</dbReference>
<dbReference type="PROSITE" id="PS50297">
    <property type="entry name" value="ANK_REP_REGION"/>
    <property type="match status" value="2"/>
</dbReference>
<dbReference type="SMART" id="SM00248">
    <property type="entry name" value="ANK"/>
    <property type="match status" value="3"/>
</dbReference>
<dbReference type="Proteomes" id="UP000599179">
    <property type="component" value="Unassembled WGS sequence"/>
</dbReference>
<accession>A0ABQ1SED3</accession>
<evidence type="ECO:0000256" key="4">
    <source>
        <dbReference type="SAM" id="SignalP"/>
    </source>
</evidence>
<feature type="repeat" description="ANK" evidence="3">
    <location>
        <begin position="116"/>
        <end position="148"/>
    </location>
</feature>
<evidence type="ECO:0000313" key="6">
    <source>
        <dbReference type="Proteomes" id="UP000599179"/>
    </source>
</evidence>
<keyword evidence="4" id="KW-0732">Signal</keyword>
<dbReference type="Pfam" id="PF00023">
    <property type="entry name" value="Ank"/>
    <property type="match status" value="1"/>
</dbReference>
<dbReference type="SUPFAM" id="SSF48403">
    <property type="entry name" value="Ankyrin repeat"/>
    <property type="match status" value="1"/>
</dbReference>
<evidence type="ECO:0000256" key="2">
    <source>
        <dbReference type="ARBA" id="ARBA00023043"/>
    </source>
</evidence>
<dbReference type="PANTHER" id="PTHR24198:SF165">
    <property type="entry name" value="ANKYRIN REPEAT-CONTAINING PROTEIN-RELATED"/>
    <property type="match status" value="1"/>
</dbReference>
<feature type="signal peptide" evidence="4">
    <location>
        <begin position="1"/>
        <end position="18"/>
    </location>
</feature>
<protein>
    <submittedName>
        <fullName evidence="5">Ankyrin repeat-containing protein</fullName>
    </submittedName>
</protein>
<dbReference type="PROSITE" id="PS50088">
    <property type="entry name" value="ANK_REPEAT"/>
    <property type="match status" value="3"/>
</dbReference>
<organism evidence="5 6">
    <name type="scientific">Psychroflexus planctonicus</name>
    <dbReference type="NCBI Taxonomy" id="1526575"/>
    <lineage>
        <taxon>Bacteria</taxon>
        <taxon>Pseudomonadati</taxon>
        <taxon>Bacteroidota</taxon>
        <taxon>Flavobacteriia</taxon>
        <taxon>Flavobacteriales</taxon>
        <taxon>Flavobacteriaceae</taxon>
        <taxon>Psychroflexus</taxon>
    </lineage>
</organism>
<evidence type="ECO:0000256" key="3">
    <source>
        <dbReference type="PROSITE-ProRule" id="PRU00023"/>
    </source>
</evidence>
<name>A0ABQ1SED3_9FLAO</name>
<comment type="caution">
    <text evidence="5">The sequence shown here is derived from an EMBL/GenBank/DDBJ whole genome shotgun (WGS) entry which is preliminary data.</text>
</comment>
<feature type="repeat" description="ANK" evidence="3">
    <location>
        <begin position="51"/>
        <end position="83"/>
    </location>
</feature>
<dbReference type="Pfam" id="PF12796">
    <property type="entry name" value="Ank_2"/>
    <property type="match status" value="1"/>
</dbReference>
<proteinExistence type="predicted"/>
<gene>
    <name evidence="5" type="ORF">GCM10010832_04400</name>
</gene>
<keyword evidence="1" id="KW-0677">Repeat</keyword>
<evidence type="ECO:0000256" key="1">
    <source>
        <dbReference type="ARBA" id="ARBA00022737"/>
    </source>
</evidence>
<dbReference type="Gene3D" id="1.25.40.20">
    <property type="entry name" value="Ankyrin repeat-containing domain"/>
    <property type="match status" value="1"/>
</dbReference>
<dbReference type="PANTHER" id="PTHR24198">
    <property type="entry name" value="ANKYRIN REPEAT AND PROTEIN KINASE DOMAIN-CONTAINING PROTEIN"/>
    <property type="match status" value="1"/>
</dbReference>
<feature type="repeat" description="ANK" evidence="3">
    <location>
        <begin position="83"/>
        <end position="115"/>
    </location>
</feature>
<feature type="chain" id="PRO_5045747107" evidence="4">
    <location>
        <begin position="19"/>
        <end position="171"/>
    </location>
</feature>
<evidence type="ECO:0000313" key="5">
    <source>
        <dbReference type="EMBL" id="GGE26821.1"/>
    </source>
</evidence>
<keyword evidence="6" id="KW-1185">Reference proteome</keyword>
<reference evidence="6" key="1">
    <citation type="journal article" date="2019" name="Int. J. Syst. Evol. Microbiol.">
        <title>The Global Catalogue of Microorganisms (GCM) 10K type strain sequencing project: providing services to taxonomists for standard genome sequencing and annotation.</title>
        <authorList>
            <consortium name="The Broad Institute Genomics Platform"/>
            <consortium name="The Broad Institute Genome Sequencing Center for Infectious Disease"/>
            <person name="Wu L."/>
            <person name="Ma J."/>
        </authorList>
    </citation>
    <scope>NUCLEOTIDE SEQUENCE [LARGE SCALE GENOMIC DNA]</scope>
    <source>
        <strain evidence="6">CGMCC 1.12931</strain>
    </source>
</reference>